<comment type="caution">
    <text evidence="9">The sequence shown here is derived from an EMBL/GenBank/DDBJ whole genome shotgun (WGS) entry which is preliminary data.</text>
</comment>
<keyword evidence="10" id="KW-1185">Reference proteome</keyword>
<reference evidence="9 10" key="1">
    <citation type="submission" date="2024-10" db="EMBL/GenBank/DDBJ databases">
        <title>The Natural Products Discovery Center: Release of the First 8490 Sequenced Strains for Exploring Actinobacteria Biosynthetic Diversity.</title>
        <authorList>
            <person name="Kalkreuter E."/>
            <person name="Kautsar S.A."/>
            <person name="Yang D."/>
            <person name="Bader C.D."/>
            <person name="Teijaro C.N."/>
            <person name="Fluegel L."/>
            <person name="Davis C.M."/>
            <person name="Simpson J.R."/>
            <person name="Lauterbach L."/>
            <person name="Steele A.D."/>
            <person name="Gui C."/>
            <person name="Meng S."/>
            <person name="Li G."/>
            <person name="Viehrig K."/>
            <person name="Ye F."/>
            <person name="Su P."/>
            <person name="Kiefer A.F."/>
            <person name="Nichols A."/>
            <person name="Cepeda A.J."/>
            <person name="Yan W."/>
            <person name="Fan B."/>
            <person name="Jiang Y."/>
            <person name="Adhikari A."/>
            <person name="Zheng C.-J."/>
            <person name="Schuster L."/>
            <person name="Cowan T.M."/>
            <person name="Smanski M.J."/>
            <person name="Chevrette M.G."/>
            <person name="De Carvalho L.P.S."/>
            <person name="Shen B."/>
        </authorList>
    </citation>
    <scope>NUCLEOTIDE SEQUENCE [LARGE SCALE GENOMIC DNA]</scope>
    <source>
        <strain evidence="9 10">NPDC049639</strain>
    </source>
</reference>
<evidence type="ECO:0000313" key="9">
    <source>
        <dbReference type="EMBL" id="MFI7587983.1"/>
    </source>
</evidence>
<evidence type="ECO:0000259" key="8">
    <source>
        <dbReference type="Pfam" id="PF05140"/>
    </source>
</evidence>
<feature type="region of interest" description="Disordered" evidence="6">
    <location>
        <begin position="1"/>
        <end position="30"/>
    </location>
</feature>
<protein>
    <submittedName>
        <fullName evidence="9">Cytochrome c biogenesis protein ResB</fullName>
    </submittedName>
</protein>
<name>A0ABW8ANM6_9ACTN</name>
<evidence type="ECO:0000256" key="7">
    <source>
        <dbReference type="SAM" id="Phobius"/>
    </source>
</evidence>
<evidence type="ECO:0000256" key="3">
    <source>
        <dbReference type="ARBA" id="ARBA00022748"/>
    </source>
</evidence>
<evidence type="ECO:0000256" key="2">
    <source>
        <dbReference type="ARBA" id="ARBA00022692"/>
    </source>
</evidence>
<comment type="subcellular location">
    <subcellularLocation>
        <location evidence="1">Membrane</location>
        <topology evidence="1">Multi-pass membrane protein</topology>
    </subcellularLocation>
</comment>
<feature type="domain" description="ResB-like" evidence="8">
    <location>
        <begin position="52"/>
        <end position="532"/>
    </location>
</feature>
<feature type="transmembrane region" description="Helical" evidence="7">
    <location>
        <begin position="109"/>
        <end position="127"/>
    </location>
</feature>
<feature type="transmembrane region" description="Helical" evidence="7">
    <location>
        <begin position="54"/>
        <end position="72"/>
    </location>
</feature>
<dbReference type="PANTHER" id="PTHR31566">
    <property type="entry name" value="CYTOCHROME C BIOGENESIS PROTEIN CCS1, CHLOROPLASTIC"/>
    <property type="match status" value="1"/>
</dbReference>
<dbReference type="PANTHER" id="PTHR31566:SF0">
    <property type="entry name" value="CYTOCHROME C BIOGENESIS PROTEIN CCS1, CHLOROPLASTIC"/>
    <property type="match status" value="1"/>
</dbReference>
<keyword evidence="5 7" id="KW-0472">Membrane</keyword>
<evidence type="ECO:0000256" key="6">
    <source>
        <dbReference type="SAM" id="MobiDB-lite"/>
    </source>
</evidence>
<dbReference type="Pfam" id="PF05140">
    <property type="entry name" value="ResB"/>
    <property type="match status" value="1"/>
</dbReference>
<dbReference type="InterPro" id="IPR007816">
    <property type="entry name" value="ResB-like_domain"/>
</dbReference>
<evidence type="ECO:0000256" key="5">
    <source>
        <dbReference type="ARBA" id="ARBA00023136"/>
    </source>
</evidence>
<evidence type="ECO:0000256" key="4">
    <source>
        <dbReference type="ARBA" id="ARBA00022989"/>
    </source>
</evidence>
<sequence>MAITDDTSSTAPPDEPEEPGPEGRKGTSEAPVLPKLGVLGTLRFVWRQLTSMRVALMLLMLLAVAAVPGSIFPQNRINPSSVTSYLLDHPTVGPTLRKLGMFDVYNSPWFSAIYLLLFISLIGCVLPRSRQHWQAMRQGPTIVPRRLARLPEHRELTLDDDVLAGRTAEQVLAAARNRLRRKGYRTRVTDGDPLALSAERGYLAETGNLVFHLALLGLLAAIAAGSFLAYSGQVIVVEGQSFSNTLVDYDSFTGGRRVDQDDLPPFSFTLNSLKVRFEEAVGGNQFGAARDFEASVDYRRDVDAPQESKVIRLNDPLDVDGARVFLVGNGYAPVITVKDGEGNVVQSDATGTPFLPVDGVYTSNGVIKAADAKPKGIGLIGVLLPTEAQNEIGQPVSVFPDAKNPRLIFTAYTGDLNMDGGTPQNVYSLDTSKMTQLKTKDGGVFSVMVKPGDTVTLPDGAGTVTFDGLKRYAAFDVRHDPTKEWVLVFAVAALVGLTLSLFVRRRRVWVRVEAQEGTSTVVQVAGLARSDGDRGLGAEVDGVLAALEQRKASR</sequence>
<feature type="compositionally biased region" description="Polar residues" evidence="6">
    <location>
        <begin position="1"/>
        <end position="11"/>
    </location>
</feature>
<feature type="transmembrane region" description="Helical" evidence="7">
    <location>
        <begin position="209"/>
        <end position="230"/>
    </location>
</feature>
<dbReference type="EMBL" id="JBITLV010000004">
    <property type="protein sequence ID" value="MFI7587983.1"/>
    <property type="molecule type" value="Genomic_DNA"/>
</dbReference>
<accession>A0ABW8ANM6</accession>
<organism evidence="9 10">
    <name type="scientific">Spongisporangium articulatum</name>
    <dbReference type="NCBI Taxonomy" id="3362603"/>
    <lineage>
        <taxon>Bacteria</taxon>
        <taxon>Bacillati</taxon>
        <taxon>Actinomycetota</taxon>
        <taxon>Actinomycetes</taxon>
        <taxon>Kineosporiales</taxon>
        <taxon>Kineosporiaceae</taxon>
        <taxon>Spongisporangium</taxon>
    </lineage>
</organism>
<proteinExistence type="predicted"/>
<evidence type="ECO:0000256" key="1">
    <source>
        <dbReference type="ARBA" id="ARBA00004141"/>
    </source>
</evidence>
<keyword evidence="2 7" id="KW-0812">Transmembrane</keyword>
<gene>
    <name evidence="9" type="ORF">ACIB24_13005</name>
</gene>
<evidence type="ECO:0000313" key="10">
    <source>
        <dbReference type="Proteomes" id="UP001612915"/>
    </source>
</evidence>
<keyword evidence="4 7" id="KW-1133">Transmembrane helix</keyword>
<feature type="transmembrane region" description="Helical" evidence="7">
    <location>
        <begin position="485"/>
        <end position="503"/>
    </location>
</feature>
<dbReference type="RefSeq" id="WP_398280727.1">
    <property type="nucleotide sequence ID" value="NZ_JBITLV010000004.1"/>
</dbReference>
<dbReference type="InterPro" id="IPR023494">
    <property type="entry name" value="Cyt_c_bgen_Ccs1/CcsB/ResB"/>
</dbReference>
<keyword evidence="3" id="KW-0201">Cytochrome c-type biogenesis</keyword>
<dbReference type="Proteomes" id="UP001612915">
    <property type="component" value="Unassembled WGS sequence"/>
</dbReference>